<dbReference type="Gene3D" id="3.30.465.10">
    <property type="match status" value="1"/>
</dbReference>
<keyword evidence="3" id="KW-0285">Flavoprotein</keyword>
<evidence type="ECO:0000256" key="4">
    <source>
        <dbReference type="ARBA" id="ARBA00022827"/>
    </source>
</evidence>
<feature type="domain" description="FAD-binding PCMH-type" evidence="7">
    <location>
        <begin position="42"/>
        <end position="210"/>
    </location>
</feature>
<dbReference type="Proteomes" id="UP000498980">
    <property type="component" value="Unassembled WGS sequence"/>
</dbReference>
<dbReference type="InterPro" id="IPR016169">
    <property type="entry name" value="FAD-bd_PCMH_sub2"/>
</dbReference>
<name>A0A7J0CCM6_9ACTN</name>
<feature type="region of interest" description="Disordered" evidence="6">
    <location>
        <begin position="404"/>
        <end position="490"/>
    </location>
</feature>
<dbReference type="InterPro" id="IPR050416">
    <property type="entry name" value="FAD-linked_Oxidoreductase"/>
</dbReference>
<evidence type="ECO:0000256" key="1">
    <source>
        <dbReference type="ARBA" id="ARBA00001974"/>
    </source>
</evidence>
<dbReference type="GO" id="GO:0071949">
    <property type="term" value="F:FAD binding"/>
    <property type="evidence" value="ECO:0007669"/>
    <property type="project" value="InterPro"/>
</dbReference>
<dbReference type="Gene3D" id="3.30.43.10">
    <property type="entry name" value="Uridine Diphospho-n-acetylenolpyruvylglucosamine Reductase, domain 2"/>
    <property type="match status" value="1"/>
</dbReference>
<dbReference type="PANTHER" id="PTHR42973">
    <property type="entry name" value="BINDING OXIDOREDUCTASE, PUTATIVE (AFU_ORTHOLOGUE AFUA_1G17690)-RELATED"/>
    <property type="match status" value="1"/>
</dbReference>
<evidence type="ECO:0000259" key="7">
    <source>
        <dbReference type="PROSITE" id="PS51387"/>
    </source>
</evidence>
<keyword evidence="5" id="KW-0560">Oxidoreductase</keyword>
<dbReference type="PANTHER" id="PTHR42973:SF39">
    <property type="entry name" value="FAD-BINDING PCMH-TYPE DOMAIN-CONTAINING PROTEIN"/>
    <property type="match status" value="1"/>
</dbReference>
<dbReference type="GO" id="GO:0016491">
    <property type="term" value="F:oxidoreductase activity"/>
    <property type="evidence" value="ECO:0007669"/>
    <property type="project" value="UniProtKB-KW"/>
</dbReference>
<evidence type="ECO:0000313" key="8">
    <source>
        <dbReference type="EMBL" id="GFN00272.1"/>
    </source>
</evidence>
<dbReference type="AlphaFoldDB" id="A0A7J0CCM6"/>
<evidence type="ECO:0000256" key="6">
    <source>
        <dbReference type="SAM" id="MobiDB-lite"/>
    </source>
</evidence>
<organism evidence="8 9">
    <name type="scientific">Streptomyces fulvorobeus</name>
    <dbReference type="NCBI Taxonomy" id="284028"/>
    <lineage>
        <taxon>Bacteria</taxon>
        <taxon>Bacillati</taxon>
        <taxon>Actinomycetota</taxon>
        <taxon>Actinomycetes</taxon>
        <taxon>Kitasatosporales</taxon>
        <taxon>Streptomycetaceae</taxon>
        <taxon>Streptomyces</taxon>
    </lineage>
</organism>
<dbReference type="InterPro" id="IPR006094">
    <property type="entry name" value="Oxid_FAD_bind_N"/>
</dbReference>
<dbReference type="PROSITE" id="PS00862">
    <property type="entry name" value="OX2_COVAL_FAD"/>
    <property type="match status" value="1"/>
</dbReference>
<accession>A0A7J0CCM6</accession>
<evidence type="ECO:0000256" key="3">
    <source>
        <dbReference type="ARBA" id="ARBA00022630"/>
    </source>
</evidence>
<dbReference type="SUPFAM" id="SSF56176">
    <property type="entry name" value="FAD-binding/transporter-associated domain-like"/>
    <property type="match status" value="1"/>
</dbReference>
<dbReference type="EMBL" id="BLWC01000001">
    <property type="protein sequence ID" value="GFN00272.1"/>
    <property type="molecule type" value="Genomic_DNA"/>
</dbReference>
<dbReference type="InterPro" id="IPR016167">
    <property type="entry name" value="FAD-bd_PCMH_sub1"/>
</dbReference>
<evidence type="ECO:0000256" key="2">
    <source>
        <dbReference type="ARBA" id="ARBA00005466"/>
    </source>
</evidence>
<keyword evidence="4" id="KW-0274">FAD</keyword>
<dbReference type="InterPro" id="IPR016166">
    <property type="entry name" value="FAD-bd_PCMH"/>
</dbReference>
<dbReference type="InterPro" id="IPR006093">
    <property type="entry name" value="Oxy_OxRdtase_FAD_BS"/>
</dbReference>
<keyword evidence="9" id="KW-1185">Reference proteome</keyword>
<reference evidence="8 9" key="1">
    <citation type="submission" date="2020-05" db="EMBL/GenBank/DDBJ databases">
        <title>Whole genome shotgun sequence of Streptomyces fulvorobeus NBRC 15897.</title>
        <authorList>
            <person name="Komaki H."/>
            <person name="Tamura T."/>
        </authorList>
    </citation>
    <scope>NUCLEOTIDE SEQUENCE [LARGE SCALE GENOMIC DNA]</scope>
    <source>
        <strain evidence="8 9">NBRC 15897</strain>
    </source>
</reference>
<dbReference type="Pfam" id="PF01565">
    <property type="entry name" value="FAD_binding_4"/>
    <property type="match status" value="1"/>
</dbReference>
<comment type="caution">
    <text evidence="8">The sequence shown here is derived from an EMBL/GenBank/DDBJ whole genome shotgun (WGS) entry which is preliminary data.</text>
</comment>
<dbReference type="Gene3D" id="3.40.462.20">
    <property type="match status" value="1"/>
</dbReference>
<protein>
    <recommendedName>
        <fullName evidence="7">FAD-binding PCMH-type domain-containing protein</fullName>
    </recommendedName>
</protein>
<dbReference type="InterPro" id="IPR036318">
    <property type="entry name" value="FAD-bd_PCMH-like_sf"/>
</dbReference>
<feature type="compositionally biased region" description="Low complexity" evidence="6">
    <location>
        <begin position="404"/>
        <end position="451"/>
    </location>
</feature>
<comment type="cofactor">
    <cofactor evidence="1">
        <name>FAD</name>
        <dbReference type="ChEBI" id="CHEBI:57692"/>
    </cofactor>
</comment>
<evidence type="ECO:0000256" key="5">
    <source>
        <dbReference type="ARBA" id="ARBA00023002"/>
    </source>
</evidence>
<comment type="similarity">
    <text evidence="2">Belongs to the oxygen-dependent FAD-linked oxidoreductase family.</text>
</comment>
<gene>
    <name evidence="8" type="ORF">Sfulv_50820</name>
</gene>
<dbReference type="PROSITE" id="PS51387">
    <property type="entry name" value="FAD_PCMH"/>
    <property type="match status" value="1"/>
</dbReference>
<proteinExistence type="inferred from homology"/>
<evidence type="ECO:0000313" key="9">
    <source>
        <dbReference type="Proteomes" id="UP000498980"/>
    </source>
</evidence>
<sequence length="490" mass="52277">MTTGKSVARSAAAELSERLRGRVLRARDVDFARELEGFNSITEHDPDLIALVSGAADVREAVSFAAARHLPVSVQATGHGPSLPASGGLLISTRRLRGVSIDPVARTARVEGGTQWFEVIQAAAKHGLAPLSGSSPLTGVVGYTIGGGLGLMARRYGYAADLVTAVEIVTADGRSHRATADQDTDLFWAVRGGKGNFGVVTAIEFRLVPVSRLYGGGLFFAGEASAEVVHAWREWTATVPEELTSSLALLRMPDIEAIPPFLRGRLTVHVRIAHLGSADDGERLVAPLRTAGPLVVDTLADMPYSRSGEIHQDPTEPIPYNERSMMLRVLDEAAVDALLQLAGPGADCIDLTVELRQLGGAAGRAPEVPNAVGHRDAAFALSTLSLPDDRPRWWWTAWRRGARDSATSTSWPAPTPRTSPRAATSRPPSPGWPGSRPWPTRTTSSASTTTSRHGRRAAESPPGVERRRSAMPPPGQYPADTPRWKAGRGD</sequence>